<dbReference type="EMBL" id="PDUG01000006">
    <property type="protein sequence ID" value="PIC19672.1"/>
    <property type="molecule type" value="Genomic_DNA"/>
</dbReference>
<dbReference type="Proteomes" id="UP000230233">
    <property type="component" value="Chromosome X"/>
</dbReference>
<accession>A0A2G5SXG0</accession>
<dbReference type="InterPro" id="IPR012337">
    <property type="entry name" value="RNaseH-like_sf"/>
</dbReference>
<dbReference type="InterPro" id="IPR036397">
    <property type="entry name" value="RNaseH_sf"/>
</dbReference>
<proteinExistence type="predicted"/>
<dbReference type="Gene3D" id="3.30.420.10">
    <property type="entry name" value="Ribonuclease H-like superfamily/Ribonuclease H"/>
    <property type="match status" value="1"/>
</dbReference>
<evidence type="ECO:0000313" key="2">
    <source>
        <dbReference type="EMBL" id="PIC19672.1"/>
    </source>
</evidence>
<keyword evidence="3" id="KW-1185">Reference proteome</keyword>
<dbReference type="GO" id="GO:0003676">
    <property type="term" value="F:nucleic acid binding"/>
    <property type="evidence" value="ECO:0007669"/>
    <property type="project" value="InterPro"/>
</dbReference>
<protein>
    <recommendedName>
        <fullName evidence="1">Piwi domain-containing protein</fullName>
    </recommendedName>
</protein>
<organism evidence="2 3">
    <name type="scientific">Caenorhabditis nigoni</name>
    <dbReference type="NCBI Taxonomy" id="1611254"/>
    <lineage>
        <taxon>Eukaryota</taxon>
        <taxon>Metazoa</taxon>
        <taxon>Ecdysozoa</taxon>
        <taxon>Nematoda</taxon>
        <taxon>Chromadorea</taxon>
        <taxon>Rhabditida</taxon>
        <taxon>Rhabditina</taxon>
        <taxon>Rhabditomorpha</taxon>
        <taxon>Rhabditoidea</taxon>
        <taxon>Rhabditidae</taxon>
        <taxon>Peloderinae</taxon>
        <taxon>Caenorhabditis</taxon>
    </lineage>
</organism>
<dbReference type="SUPFAM" id="SSF53098">
    <property type="entry name" value="Ribonuclease H-like"/>
    <property type="match status" value="1"/>
</dbReference>
<feature type="domain" description="Piwi" evidence="1">
    <location>
        <begin position="41"/>
        <end position="89"/>
    </location>
</feature>
<name>A0A2G5SXG0_9PELO</name>
<evidence type="ECO:0000259" key="1">
    <source>
        <dbReference type="Pfam" id="PF02171"/>
    </source>
</evidence>
<dbReference type="Pfam" id="PF02171">
    <property type="entry name" value="Piwi"/>
    <property type="match status" value="1"/>
</dbReference>
<sequence>MSLKLAERESVKIRKRASERWSTVFNHEFVGDFVLASTMFSIEDVLKNSMEMYEKNRKSFSKRIIIYRSGASEGSHPSILAYEIPLSRAIIHG</sequence>
<evidence type="ECO:0000313" key="3">
    <source>
        <dbReference type="Proteomes" id="UP000230233"/>
    </source>
</evidence>
<reference evidence="3" key="1">
    <citation type="submission" date="2017-10" db="EMBL/GenBank/DDBJ databases">
        <title>Rapid genome shrinkage in a self-fertile nematode reveals novel sperm competition proteins.</title>
        <authorList>
            <person name="Yin D."/>
            <person name="Schwarz E.M."/>
            <person name="Thomas C.G."/>
            <person name="Felde R.L."/>
            <person name="Korf I.F."/>
            <person name="Cutter A.D."/>
            <person name="Schartner C.M."/>
            <person name="Ralston E.J."/>
            <person name="Meyer B.J."/>
            <person name="Haag E.S."/>
        </authorList>
    </citation>
    <scope>NUCLEOTIDE SEQUENCE [LARGE SCALE GENOMIC DNA]</scope>
    <source>
        <strain evidence="3">JU1422</strain>
    </source>
</reference>
<comment type="caution">
    <text evidence="2">The sequence shown here is derived from an EMBL/GenBank/DDBJ whole genome shotgun (WGS) entry which is preliminary data.</text>
</comment>
<dbReference type="OrthoDB" id="10453130at2759"/>
<gene>
    <name evidence="2" type="primary">Cnig_chr_X.g25138</name>
    <name evidence="2" type="ORF">B9Z55_025138</name>
</gene>
<dbReference type="InterPro" id="IPR003165">
    <property type="entry name" value="Piwi"/>
</dbReference>
<dbReference type="AlphaFoldDB" id="A0A2G5SXG0"/>